<accession>A0AAE0KC89</accession>
<organism evidence="2 3">
    <name type="scientific">Lasiosphaeria ovina</name>
    <dbReference type="NCBI Taxonomy" id="92902"/>
    <lineage>
        <taxon>Eukaryota</taxon>
        <taxon>Fungi</taxon>
        <taxon>Dikarya</taxon>
        <taxon>Ascomycota</taxon>
        <taxon>Pezizomycotina</taxon>
        <taxon>Sordariomycetes</taxon>
        <taxon>Sordariomycetidae</taxon>
        <taxon>Sordariales</taxon>
        <taxon>Lasiosphaeriaceae</taxon>
        <taxon>Lasiosphaeria</taxon>
    </lineage>
</organism>
<evidence type="ECO:0000313" key="3">
    <source>
        <dbReference type="Proteomes" id="UP001287356"/>
    </source>
</evidence>
<dbReference type="AlphaFoldDB" id="A0AAE0KC89"/>
<feature type="signal peptide" evidence="1">
    <location>
        <begin position="1"/>
        <end position="18"/>
    </location>
</feature>
<name>A0AAE0KC89_9PEZI</name>
<keyword evidence="1" id="KW-0732">Signal</keyword>
<keyword evidence="3" id="KW-1185">Reference proteome</keyword>
<sequence>MQFFKIASLLAAALLATAENTITFISQDDDDRTLYFTGNPGMKEIKPVQVQGLTNVTVDIPYQWIGNFFAVVDGQPVVPGMLGEVAFNSWNGITFFDVSAIVNPSDHVGVKVMWPVDSPEPFSGCDLFPCNFAYYAPNDVQTRATHGSDLYCTLGTSTHDLLASRSLSEETLDAPVFARDFVQGRWASKKN</sequence>
<evidence type="ECO:0000256" key="1">
    <source>
        <dbReference type="SAM" id="SignalP"/>
    </source>
</evidence>
<evidence type="ECO:0000313" key="2">
    <source>
        <dbReference type="EMBL" id="KAK3374043.1"/>
    </source>
</evidence>
<protein>
    <submittedName>
        <fullName evidence="2">DNase1 protein</fullName>
    </submittedName>
</protein>
<feature type="chain" id="PRO_5042071938" evidence="1">
    <location>
        <begin position="19"/>
        <end position="191"/>
    </location>
</feature>
<gene>
    <name evidence="2" type="ORF">B0T24DRAFT_594168</name>
</gene>
<proteinExistence type="predicted"/>
<dbReference type="EMBL" id="JAULSN010000004">
    <property type="protein sequence ID" value="KAK3374043.1"/>
    <property type="molecule type" value="Genomic_DNA"/>
</dbReference>
<reference evidence="2" key="2">
    <citation type="submission" date="2023-06" db="EMBL/GenBank/DDBJ databases">
        <authorList>
            <consortium name="Lawrence Berkeley National Laboratory"/>
            <person name="Haridas S."/>
            <person name="Hensen N."/>
            <person name="Bonometti L."/>
            <person name="Westerberg I."/>
            <person name="Brannstrom I.O."/>
            <person name="Guillou S."/>
            <person name="Cros-Aarteil S."/>
            <person name="Calhoun S."/>
            <person name="Kuo A."/>
            <person name="Mondo S."/>
            <person name="Pangilinan J."/>
            <person name="Riley R."/>
            <person name="Labutti K."/>
            <person name="Andreopoulos B."/>
            <person name="Lipzen A."/>
            <person name="Chen C."/>
            <person name="Yanf M."/>
            <person name="Daum C."/>
            <person name="Ng V."/>
            <person name="Clum A."/>
            <person name="Steindorff A."/>
            <person name="Ohm R."/>
            <person name="Martin F."/>
            <person name="Silar P."/>
            <person name="Natvig D."/>
            <person name="Lalanne C."/>
            <person name="Gautier V."/>
            <person name="Ament-Velasquez S.L."/>
            <person name="Kruys A."/>
            <person name="Hutchinson M.I."/>
            <person name="Powell A.J."/>
            <person name="Barry K."/>
            <person name="Miller A.N."/>
            <person name="Grigoriev I.V."/>
            <person name="Debuchy R."/>
            <person name="Gladieux P."/>
            <person name="Thoren M.H."/>
            <person name="Johannesson H."/>
        </authorList>
    </citation>
    <scope>NUCLEOTIDE SEQUENCE</scope>
    <source>
        <strain evidence="2">CBS 958.72</strain>
    </source>
</reference>
<dbReference type="Proteomes" id="UP001287356">
    <property type="component" value="Unassembled WGS sequence"/>
</dbReference>
<reference evidence="2" key="1">
    <citation type="journal article" date="2023" name="Mol. Phylogenet. Evol.">
        <title>Genome-scale phylogeny and comparative genomics of the fungal order Sordariales.</title>
        <authorList>
            <person name="Hensen N."/>
            <person name="Bonometti L."/>
            <person name="Westerberg I."/>
            <person name="Brannstrom I.O."/>
            <person name="Guillou S."/>
            <person name="Cros-Aarteil S."/>
            <person name="Calhoun S."/>
            <person name="Haridas S."/>
            <person name="Kuo A."/>
            <person name="Mondo S."/>
            <person name="Pangilinan J."/>
            <person name="Riley R."/>
            <person name="LaButti K."/>
            <person name="Andreopoulos B."/>
            <person name="Lipzen A."/>
            <person name="Chen C."/>
            <person name="Yan M."/>
            <person name="Daum C."/>
            <person name="Ng V."/>
            <person name="Clum A."/>
            <person name="Steindorff A."/>
            <person name="Ohm R.A."/>
            <person name="Martin F."/>
            <person name="Silar P."/>
            <person name="Natvig D.O."/>
            <person name="Lalanne C."/>
            <person name="Gautier V."/>
            <person name="Ament-Velasquez S.L."/>
            <person name="Kruys A."/>
            <person name="Hutchinson M.I."/>
            <person name="Powell A.J."/>
            <person name="Barry K."/>
            <person name="Miller A.N."/>
            <person name="Grigoriev I.V."/>
            <person name="Debuchy R."/>
            <person name="Gladieux P."/>
            <person name="Hiltunen Thoren M."/>
            <person name="Johannesson H."/>
        </authorList>
    </citation>
    <scope>NUCLEOTIDE SEQUENCE</scope>
    <source>
        <strain evidence="2">CBS 958.72</strain>
    </source>
</reference>
<comment type="caution">
    <text evidence="2">The sequence shown here is derived from an EMBL/GenBank/DDBJ whole genome shotgun (WGS) entry which is preliminary data.</text>
</comment>